<accession>A0ABT4D0Y0</accession>
<reference evidence="2" key="1">
    <citation type="submission" date="2022-12" db="EMBL/GenBank/DDBJ databases">
        <authorList>
            <person name="Wang J."/>
        </authorList>
    </citation>
    <scope>NUCLEOTIDE SEQUENCE</scope>
    <source>
        <strain evidence="2">HY-45-18</strain>
    </source>
</reference>
<dbReference type="Proteomes" id="UP001078443">
    <property type="component" value="Unassembled WGS sequence"/>
</dbReference>
<evidence type="ECO:0000313" key="2">
    <source>
        <dbReference type="EMBL" id="MCY6484893.1"/>
    </source>
</evidence>
<dbReference type="InterPro" id="IPR040680">
    <property type="entry name" value="DUF5643"/>
</dbReference>
<comment type="caution">
    <text evidence="2">The sequence shown here is derived from an EMBL/GenBank/DDBJ whole genome shotgun (WGS) entry which is preliminary data.</text>
</comment>
<sequence length="122" mass="13888">MLVKKTFTLENGQNIILGKYTSNNLGQKIYYTKAPKGTDYDMVLRGHDDLENKIEFYSSRETANTGLFQLTNIDGNLNENAKTLFLTPYAVKFPEKSGRLSNDFKKVGEEFTIDLSHILVEN</sequence>
<proteinExistence type="predicted"/>
<evidence type="ECO:0000259" key="1">
    <source>
        <dbReference type="Pfam" id="PF18705"/>
    </source>
</evidence>
<protein>
    <submittedName>
        <fullName evidence="2">DUF5643 domain-containing protein</fullName>
    </submittedName>
</protein>
<dbReference type="RefSeq" id="WP_268041342.1">
    <property type="nucleotide sequence ID" value="NZ_JAPQER010000004.1"/>
</dbReference>
<name>A0ABT4D0Y0_9CLOT</name>
<feature type="domain" description="DUF5643" evidence="1">
    <location>
        <begin position="3"/>
        <end position="114"/>
    </location>
</feature>
<keyword evidence="3" id="KW-1185">Reference proteome</keyword>
<dbReference type="Pfam" id="PF18705">
    <property type="entry name" value="DUF5643"/>
    <property type="match status" value="1"/>
</dbReference>
<gene>
    <name evidence="2" type="ORF">OW763_11125</name>
</gene>
<dbReference type="EMBL" id="JAPQER010000004">
    <property type="protein sequence ID" value="MCY6484893.1"/>
    <property type="molecule type" value="Genomic_DNA"/>
</dbReference>
<evidence type="ECO:0000313" key="3">
    <source>
        <dbReference type="Proteomes" id="UP001078443"/>
    </source>
</evidence>
<organism evidence="2 3">
    <name type="scientific">Clostridium aestuarii</name>
    <dbReference type="NCBI Taxonomy" id="338193"/>
    <lineage>
        <taxon>Bacteria</taxon>
        <taxon>Bacillati</taxon>
        <taxon>Bacillota</taxon>
        <taxon>Clostridia</taxon>
        <taxon>Eubacteriales</taxon>
        <taxon>Clostridiaceae</taxon>
        <taxon>Clostridium</taxon>
    </lineage>
</organism>